<organism evidence="2 3">
    <name type="scientific">Oryza meyeriana var. granulata</name>
    <dbReference type="NCBI Taxonomy" id="110450"/>
    <lineage>
        <taxon>Eukaryota</taxon>
        <taxon>Viridiplantae</taxon>
        <taxon>Streptophyta</taxon>
        <taxon>Embryophyta</taxon>
        <taxon>Tracheophyta</taxon>
        <taxon>Spermatophyta</taxon>
        <taxon>Magnoliopsida</taxon>
        <taxon>Liliopsida</taxon>
        <taxon>Poales</taxon>
        <taxon>Poaceae</taxon>
        <taxon>BOP clade</taxon>
        <taxon>Oryzoideae</taxon>
        <taxon>Oryzeae</taxon>
        <taxon>Oryzinae</taxon>
        <taxon>Oryza</taxon>
        <taxon>Oryza meyeriana</taxon>
    </lineage>
</organism>
<dbReference type="AlphaFoldDB" id="A0A6G1BX68"/>
<proteinExistence type="predicted"/>
<dbReference type="Proteomes" id="UP000479710">
    <property type="component" value="Unassembled WGS sequence"/>
</dbReference>
<reference evidence="2 3" key="1">
    <citation type="submission" date="2019-11" db="EMBL/GenBank/DDBJ databases">
        <title>Whole genome sequence of Oryza granulata.</title>
        <authorList>
            <person name="Li W."/>
        </authorList>
    </citation>
    <scope>NUCLEOTIDE SEQUENCE [LARGE SCALE GENOMIC DNA]</scope>
    <source>
        <strain evidence="3">cv. Menghai</strain>
        <tissue evidence="2">Leaf</tissue>
    </source>
</reference>
<comment type="caution">
    <text evidence="2">The sequence shown here is derived from an EMBL/GenBank/DDBJ whole genome shotgun (WGS) entry which is preliminary data.</text>
</comment>
<name>A0A6G1BX68_9ORYZ</name>
<evidence type="ECO:0000256" key="1">
    <source>
        <dbReference type="SAM" id="MobiDB-lite"/>
    </source>
</evidence>
<dbReference type="EMBL" id="SPHZ02000011">
    <property type="protein sequence ID" value="KAF0892728.1"/>
    <property type="molecule type" value="Genomic_DNA"/>
</dbReference>
<evidence type="ECO:0000313" key="2">
    <source>
        <dbReference type="EMBL" id="KAF0892728.1"/>
    </source>
</evidence>
<keyword evidence="3" id="KW-1185">Reference proteome</keyword>
<protein>
    <submittedName>
        <fullName evidence="2">Uncharacterized protein</fullName>
    </submittedName>
</protein>
<feature type="region of interest" description="Disordered" evidence="1">
    <location>
        <begin position="71"/>
        <end position="110"/>
    </location>
</feature>
<sequence>MAYVEPGDEDVKERMRRWRSHRSLAKATLSSCSIYTEICVLERRLLKFHLQVSSASAVVDSSSSGFHLPLSRAPLSSHSPSHHLLHAGTPRAASSAVLPHQIDAESSRAR</sequence>
<gene>
    <name evidence="2" type="ORF">E2562_017696</name>
</gene>
<accession>A0A6G1BX68</accession>
<evidence type="ECO:0000313" key="3">
    <source>
        <dbReference type="Proteomes" id="UP000479710"/>
    </source>
</evidence>